<reference evidence="9 10" key="1">
    <citation type="journal article" date="2014" name="Genome Announc.">
        <title>Draft Genome Sequence of Lysobacter capsici AZ78, a Bacterium Antagonistic to Plant-Pathogenic Oomycetes.</title>
        <authorList>
            <person name="Puopolo G."/>
            <person name="Sonego P."/>
            <person name="Engelen K."/>
            <person name="Pertot I."/>
        </authorList>
    </citation>
    <scope>NUCLEOTIDE SEQUENCE [LARGE SCALE GENOMIC DNA]</scope>
    <source>
        <strain evidence="9 10">AZ78</strain>
    </source>
</reference>
<keyword evidence="2" id="KW-0813">Transport</keyword>
<accession>A0A108UBT7</accession>
<dbReference type="RefSeq" id="WP_082723729.1">
    <property type="nucleotide sequence ID" value="NZ_JAJA02000001.1"/>
</dbReference>
<feature type="transmembrane region" description="Helical" evidence="7">
    <location>
        <begin position="460"/>
        <end position="483"/>
    </location>
</feature>
<feature type="transmembrane region" description="Helical" evidence="7">
    <location>
        <begin position="147"/>
        <end position="166"/>
    </location>
</feature>
<keyword evidence="10" id="KW-1185">Reference proteome</keyword>
<keyword evidence="4 7" id="KW-0812">Transmembrane</keyword>
<feature type="transmembrane region" description="Helical" evidence="7">
    <location>
        <begin position="339"/>
        <end position="357"/>
    </location>
</feature>
<feature type="transmembrane region" description="Helical" evidence="7">
    <location>
        <begin position="393"/>
        <end position="418"/>
    </location>
</feature>
<dbReference type="InterPro" id="IPR020846">
    <property type="entry name" value="MFS_dom"/>
</dbReference>
<dbReference type="InterPro" id="IPR011701">
    <property type="entry name" value="MFS"/>
</dbReference>
<dbReference type="Gene3D" id="1.20.1720.10">
    <property type="entry name" value="Multidrug resistance protein D"/>
    <property type="match status" value="1"/>
</dbReference>
<feature type="transmembrane region" description="Helical" evidence="7">
    <location>
        <begin position="369"/>
        <end position="387"/>
    </location>
</feature>
<comment type="caution">
    <text evidence="9">The sequence shown here is derived from an EMBL/GenBank/DDBJ whole genome shotgun (WGS) entry which is preliminary data.</text>
</comment>
<evidence type="ECO:0000256" key="4">
    <source>
        <dbReference type="ARBA" id="ARBA00022692"/>
    </source>
</evidence>
<dbReference type="Pfam" id="PF07690">
    <property type="entry name" value="MFS_1"/>
    <property type="match status" value="1"/>
</dbReference>
<evidence type="ECO:0000313" key="10">
    <source>
        <dbReference type="Proteomes" id="UP000023435"/>
    </source>
</evidence>
<evidence type="ECO:0000256" key="6">
    <source>
        <dbReference type="ARBA" id="ARBA00023136"/>
    </source>
</evidence>
<comment type="subcellular location">
    <subcellularLocation>
        <location evidence="1">Cell membrane</location>
        <topology evidence="1">Multi-pass membrane protein</topology>
    </subcellularLocation>
</comment>
<dbReference type="PANTHER" id="PTHR42718">
    <property type="entry name" value="MAJOR FACILITATOR SUPERFAMILY MULTIDRUG TRANSPORTER MFSC"/>
    <property type="match status" value="1"/>
</dbReference>
<name>A0A108UBT7_9GAMM</name>
<evidence type="ECO:0000313" key="9">
    <source>
        <dbReference type="EMBL" id="KWS06182.1"/>
    </source>
</evidence>
<feature type="transmembrane region" description="Helical" evidence="7">
    <location>
        <begin position="78"/>
        <end position="103"/>
    </location>
</feature>
<evidence type="ECO:0000256" key="2">
    <source>
        <dbReference type="ARBA" id="ARBA00022448"/>
    </source>
</evidence>
<dbReference type="InterPro" id="IPR005829">
    <property type="entry name" value="Sugar_transporter_CS"/>
</dbReference>
<protein>
    <submittedName>
        <fullName evidence="9">Transmembrane efflux protein</fullName>
    </submittedName>
</protein>
<feature type="transmembrane region" description="Helical" evidence="7">
    <location>
        <begin position="235"/>
        <end position="257"/>
    </location>
</feature>
<evidence type="ECO:0000256" key="5">
    <source>
        <dbReference type="ARBA" id="ARBA00022989"/>
    </source>
</evidence>
<evidence type="ECO:0000256" key="1">
    <source>
        <dbReference type="ARBA" id="ARBA00004651"/>
    </source>
</evidence>
<dbReference type="GO" id="GO:0005886">
    <property type="term" value="C:plasma membrane"/>
    <property type="evidence" value="ECO:0007669"/>
    <property type="project" value="UniProtKB-SubCell"/>
</dbReference>
<keyword evidence="3" id="KW-1003">Cell membrane</keyword>
<dbReference type="AlphaFoldDB" id="A0A108UBT7"/>
<dbReference type="OrthoDB" id="9807274at2"/>
<dbReference type="CDD" id="cd17321">
    <property type="entry name" value="MFS_MMR_MDR_like"/>
    <property type="match status" value="1"/>
</dbReference>
<dbReference type="EMBL" id="JAJA02000001">
    <property type="protein sequence ID" value="KWS06182.1"/>
    <property type="molecule type" value="Genomic_DNA"/>
</dbReference>
<keyword evidence="6 7" id="KW-0472">Membrane</keyword>
<dbReference type="PROSITE" id="PS00216">
    <property type="entry name" value="SUGAR_TRANSPORT_1"/>
    <property type="match status" value="1"/>
</dbReference>
<feature type="transmembrane region" description="Helical" evidence="7">
    <location>
        <begin position="263"/>
        <end position="284"/>
    </location>
</feature>
<dbReference type="Proteomes" id="UP000023435">
    <property type="component" value="Unassembled WGS sequence"/>
</dbReference>
<feature type="transmembrane region" description="Helical" evidence="7">
    <location>
        <begin position="304"/>
        <end position="327"/>
    </location>
</feature>
<dbReference type="SUPFAM" id="SSF103473">
    <property type="entry name" value="MFS general substrate transporter"/>
    <property type="match status" value="1"/>
</dbReference>
<evidence type="ECO:0000256" key="7">
    <source>
        <dbReference type="SAM" id="Phobius"/>
    </source>
</evidence>
<dbReference type="GO" id="GO:0022857">
    <property type="term" value="F:transmembrane transporter activity"/>
    <property type="evidence" value="ECO:0007669"/>
    <property type="project" value="InterPro"/>
</dbReference>
<feature type="transmembrane region" description="Helical" evidence="7">
    <location>
        <begin position="178"/>
        <end position="197"/>
    </location>
</feature>
<proteinExistence type="predicted"/>
<organism evidence="9 10">
    <name type="scientific">Lysobacter capsici AZ78</name>
    <dbReference type="NCBI Taxonomy" id="1444315"/>
    <lineage>
        <taxon>Bacteria</taxon>
        <taxon>Pseudomonadati</taxon>
        <taxon>Pseudomonadota</taxon>
        <taxon>Gammaproteobacteria</taxon>
        <taxon>Lysobacterales</taxon>
        <taxon>Lysobacteraceae</taxon>
        <taxon>Lysobacter</taxon>
    </lineage>
</organism>
<evidence type="ECO:0000259" key="8">
    <source>
        <dbReference type="PROSITE" id="PS50850"/>
    </source>
</evidence>
<evidence type="ECO:0000256" key="3">
    <source>
        <dbReference type="ARBA" id="ARBA00022475"/>
    </source>
</evidence>
<keyword evidence="5 7" id="KW-1133">Transmembrane helix</keyword>
<sequence length="487" mass="51117">MSVGLNPGETPRDGVALPAAASAIEAASATNASAPRDDRVRWPARSWIALLIFSGVILLDGLDISMIAVAIPEIQREFAISAATAQWFVSAYILAFGGFLLLGGRCADLFGRRRVLVIGLAVFALVSVLGAFASDAGLLIVSRFVKGMAAGFTGPAAMSLLTTTFAEGPHRNKAFGIFNLFEASGYSSGLLIGGLLAALDWRYIFILPIPVAVLLLLAALRFLPPDPPRSEPVRLDLGGALTLVGGMLLLVFTLVSAEHVGWIAPRTIAGFVVSALSLLGFYLIERKSRHPLIRLGIFRNRGLVAANLSAALLYGGAMGFQFLIALYLQNLHGWQPWQMALVLLPAGLMVVILGPKLGAAISRFGVDKVLLVGLLAFVPCYLLMLRIGPQPDLWTVLLPASVLWGVGFALSISALMVAGTNGVDDEEQGLAAGLLNSSLQVGGACGLAVVTAAIAPATQLSMLVPGVVVILVFAVLTLLAQLLRKRG</sequence>
<feature type="transmembrane region" description="Helical" evidence="7">
    <location>
        <begin position="203"/>
        <end position="223"/>
    </location>
</feature>
<feature type="transmembrane region" description="Helical" evidence="7">
    <location>
        <begin position="47"/>
        <end position="72"/>
    </location>
</feature>
<dbReference type="Gene3D" id="1.20.1250.20">
    <property type="entry name" value="MFS general substrate transporter like domains"/>
    <property type="match status" value="1"/>
</dbReference>
<gene>
    <name evidence="9" type="ORF">AZ78_3736</name>
</gene>
<feature type="domain" description="Major facilitator superfamily (MFS) profile" evidence="8">
    <location>
        <begin position="49"/>
        <end position="487"/>
    </location>
</feature>
<dbReference type="PANTHER" id="PTHR42718:SF46">
    <property type="entry name" value="BLR6921 PROTEIN"/>
    <property type="match status" value="1"/>
</dbReference>
<dbReference type="InterPro" id="IPR036259">
    <property type="entry name" value="MFS_trans_sf"/>
</dbReference>
<feature type="transmembrane region" description="Helical" evidence="7">
    <location>
        <begin position="430"/>
        <end position="454"/>
    </location>
</feature>
<feature type="transmembrane region" description="Helical" evidence="7">
    <location>
        <begin position="115"/>
        <end position="141"/>
    </location>
</feature>
<dbReference type="PROSITE" id="PS50850">
    <property type="entry name" value="MFS"/>
    <property type="match status" value="1"/>
</dbReference>